<reference evidence="2" key="1">
    <citation type="journal article" date="2016" name="Nat. Genet.">
        <title>The genome sequences of Arachis duranensis and Arachis ipaensis, the diploid ancestors of cultivated peanut.</title>
        <authorList>
            <person name="Bertioli D.J."/>
            <person name="Cannon S.B."/>
            <person name="Froenicke L."/>
            <person name="Huang G."/>
            <person name="Farmer A.D."/>
            <person name="Cannon E.K."/>
            <person name="Liu X."/>
            <person name="Gao D."/>
            <person name="Clevenger J."/>
            <person name="Dash S."/>
            <person name="Ren L."/>
            <person name="Moretzsohn M.C."/>
            <person name="Shirasawa K."/>
            <person name="Huang W."/>
            <person name="Vidigal B."/>
            <person name="Abernathy B."/>
            <person name="Chu Y."/>
            <person name="Niederhuth C.E."/>
            <person name="Umale P."/>
            <person name="Araujo A.C."/>
            <person name="Kozik A."/>
            <person name="Kim K.D."/>
            <person name="Burow M.D."/>
            <person name="Varshney R.K."/>
            <person name="Wang X."/>
            <person name="Zhang X."/>
            <person name="Barkley N."/>
            <person name="Guimaraes P.M."/>
            <person name="Isobe S."/>
            <person name="Guo B."/>
            <person name="Liao B."/>
            <person name="Stalker H.T."/>
            <person name="Schmitz R.J."/>
            <person name="Scheffler B.E."/>
            <person name="Leal-Bertioli S.C."/>
            <person name="Xun X."/>
            <person name="Jackson S.A."/>
            <person name="Michelmore R."/>
            <person name="Ozias-Akins P."/>
        </authorList>
    </citation>
    <scope>NUCLEOTIDE SEQUENCE [LARGE SCALE GENOMIC DNA]</scope>
    <source>
        <strain evidence="2">cv. V14167</strain>
    </source>
</reference>
<evidence type="ECO:0000313" key="3">
    <source>
        <dbReference type="RefSeq" id="XP_015940011.1"/>
    </source>
</evidence>
<organism evidence="2 3">
    <name type="scientific">Arachis duranensis</name>
    <name type="common">Wild peanut</name>
    <dbReference type="NCBI Taxonomy" id="130453"/>
    <lineage>
        <taxon>Eukaryota</taxon>
        <taxon>Viridiplantae</taxon>
        <taxon>Streptophyta</taxon>
        <taxon>Embryophyta</taxon>
        <taxon>Tracheophyta</taxon>
        <taxon>Spermatophyta</taxon>
        <taxon>Magnoliopsida</taxon>
        <taxon>eudicotyledons</taxon>
        <taxon>Gunneridae</taxon>
        <taxon>Pentapetalae</taxon>
        <taxon>rosids</taxon>
        <taxon>fabids</taxon>
        <taxon>Fabales</taxon>
        <taxon>Fabaceae</taxon>
        <taxon>Papilionoideae</taxon>
        <taxon>50 kb inversion clade</taxon>
        <taxon>dalbergioids sensu lato</taxon>
        <taxon>Dalbergieae</taxon>
        <taxon>Pterocarpus clade</taxon>
        <taxon>Arachis</taxon>
    </lineage>
</organism>
<dbReference type="GeneID" id="107465546"/>
<dbReference type="CDD" id="cd09272">
    <property type="entry name" value="RNase_HI_RT_Ty1"/>
    <property type="match status" value="1"/>
</dbReference>
<dbReference type="Pfam" id="PF07727">
    <property type="entry name" value="RVT_2"/>
    <property type="match status" value="1"/>
</dbReference>
<reference evidence="3" key="2">
    <citation type="submission" date="2025-08" db="UniProtKB">
        <authorList>
            <consortium name="RefSeq"/>
        </authorList>
    </citation>
    <scope>IDENTIFICATION</scope>
    <source>
        <tissue evidence="3">Whole plant</tissue>
    </source>
</reference>
<proteinExistence type="predicted"/>
<accession>A0A6P4BHN2</accession>
<dbReference type="PANTHER" id="PTHR11439:SF498">
    <property type="entry name" value="DNAK FAMILY PROTEIN"/>
    <property type="match status" value="1"/>
</dbReference>
<dbReference type="AlphaFoldDB" id="A0A6P4BHN2"/>
<protein>
    <submittedName>
        <fullName evidence="3">Uncharacterized mitochondrial protein AtMg00810-like</fullName>
    </submittedName>
</protein>
<dbReference type="InterPro" id="IPR013103">
    <property type="entry name" value="RVT_2"/>
</dbReference>
<sequence>MNLKLTETLTTAGFTKSQSDHSVYTKITPQGVTIIMVYVDDLVLTGGDLDEIERIKRLLDLRFKIKDLGDLKYFLGMEVARSSKEIHICQRKYALYIFKDFGYLYCKPVSTHMDYTCTSKLSRDSGIALPDRTPYRQLVGRLLYLTNTRPNIAYAVGQLSQFIDCPTDEHMRAAFRVLKYLKGCSSIGVFFSADNDLKLTGFADADWATCADTRKSITGHCFYLGSSLISWKSKKQSVVARSSFEAEYRALALATCQAQ</sequence>
<dbReference type="SUPFAM" id="SSF56672">
    <property type="entry name" value="DNA/RNA polymerases"/>
    <property type="match status" value="1"/>
</dbReference>
<feature type="domain" description="Reverse transcriptase Ty1/copia-type" evidence="1">
    <location>
        <begin position="2"/>
        <end position="113"/>
    </location>
</feature>
<dbReference type="PANTHER" id="PTHR11439">
    <property type="entry name" value="GAG-POL-RELATED RETROTRANSPOSON"/>
    <property type="match status" value="1"/>
</dbReference>
<evidence type="ECO:0000313" key="2">
    <source>
        <dbReference type="Proteomes" id="UP000515211"/>
    </source>
</evidence>
<dbReference type="Proteomes" id="UP000515211">
    <property type="component" value="Chromosome 9"/>
</dbReference>
<evidence type="ECO:0000259" key="1">
    <source>
        <dbReference type="Pfam" id="PF07727"/>
    </source>
</evidence>
<name>A0A6P4BHN2_ARADU</name>
<dbReference type="KEGG" id="adu:107465546"/>
<keyword evidence="2" id="KW-1185">Reference proteome</keyword>
<dbReference type="RefSeq" id="XP_015940011.1">
    <property type="nucleotide sequence ID" value="XM_016084525.1"/>
</dbReference>
<dbReference type="InterPro" id="IPR043502">
    <property type="entry name" value="DNA/RNA_pol_sf"/>
</dbReference>
<gene>
    <name evidence="3" type="primary">LOC107465546</name>
</gene>